<dbReference type="InterPro" id="IPR044099">
    <property type="entry name" value="Dcp2_NUDIX"/>
</dbReference>
<dbReference type="GO" id="GO:0003723">
    <property type="term" value="F:RNA binding"/>
    <property type="evidence" value="ECO:0007669"/>
    <property type="project" value="UniProtKB-KW"/>
</dbReference>
<evidence type="ECO:0000256" key="2">
    <source>
        <dbReference type="ARBA" id="ARBA00004496"/>
    </source>
</evidence>
<dbReference type="PANTHER" id="PTHR23114">
    <property type="entry name" value="M7GPPPN-MRNA HYDROLASE"/>
    <property type="match status" value="1"/>
</dbReference>
<feature type="region of interest" description="Disordered" evidence="10">
    <location>
        <begin position="1308"/>
        <end position="1338"/>
    </location>
</feature>
<dbReference type="InterPro" id="IPR007722">
    <property type="entry name" value="DCP2_BoxA"/>
</dbReference>
<dbReference type="RefSeq" id="XP_028534858.1">
    <property type="nucleotide sequence ID" value="XM_028679113.1"/>
</dbReference>
<evidence type="ECO:0000256" key="1">
    <source>
        <dbReference type="ARBA" id="ARBA00001936"/>
    </source>
</evidence>
<dbReference type="EMBL" id="LN835309">
    <property type="protein sequence ID" value="CRH02337.1"/>
    <property type="molecule type" value="Genomic_DNA"/>
</dbReference>
<feature type="region of interest" description="Disordered" evidence="10">
    <location>
        <begin position="959"/>
        <end position="980"/>
    </location>
</feature>
<dbReference type="InterPro" id="IPR015797">
    <property type="entry name" value="NUDIX_hydrolase-like_dom_sf"/>
</dbReference>
<organism evidence="12 13">
    <name type="scientific">Plasmodium relictum</name>
    <dbReference type="NCBI Taxonomy" id="85471"/>
    <lineage>
        <taxon>Eukaryota</taxon>
        <taxon>Sar</taxon>
        <taxon>Alveolata</taxon>
        <taxon>Apicomplexa</taxon>
        <taxon>Aconoidasida</taxon>
        <taxon>Haemosporida</taxon>
        <taxon>Plasmodiidae</taxon>
        <taxon>Plasmodium</taxon>
        <taxon>Plasmodium (Haemamoeba)</taxon>
    </lineage>
</organism>
<feature type="compositionally biased region" description="Low complexity" evidence="10">
    <location>
        <begin position="1308"/>
        <end position="1317"/>
    </location>
</feature>
<feature type="domain" description="Nudix hydrolase" evidence="11">
    <location>
        <begin position="133"/>
        <end position="260"/>
    </location>
</feature>
<dbReference type="GO" id="GO:0006397">
    <property type="term" value="P:mRNA processing"/>
    <property type="evidence" value="ECO:0007669"/>
    <property type="project" value="UniProtKB-KW"/>
</dbReference>
<comment type="cofactor">
    <cofactor evidence="1">
        <name>Mn(2+)</name>
        <dbReference type="ChEBI" id="CHEBI:29035"/>
    </cofactor>
</comment>
<evidence type="ECO:0000256" key="3">
    <source>
        <dbReference type="ARBA" id="ARBA00005279"/>
    </source>
</evidence>
<evidence type="ECO:0000256" key="4">
    <source>
        <dbReference type="ARBA" id="ARBA00022490"/>
    </source>
</evidence>
<evidence type="ECO:0000256" key="5">
    <source>
        <dbReference type="ARBA" id="ARBA00022664"/>
    </source>
</evidence>
<keyword evidence="7" id="KW-0378">Hydrolase</keyword>
<dbReference type="GO" id="GO:0000290">
    <property type="term" value="P:deadenylation-dependent decapping of nuclear-transcribed mRNA"/>
    <property type="evidence" value="ECO:0007669"/>
    <property type="project" value="InterPro"/>
</dbReference>
<sequence length="1368" mass="160568">MNSTKNTNSKLQKNSQSKFFNNIKNTKIFSAHRIKQLAKDKKLLDDALLDCYGRFIALLPEFLLKDHVHLYFQIQEAYWWYDDMWQDKYPDKLPKLSLKTFGYLICDDCPILKKYVPPSAHEQFSLNWRRYCRTIPLRGAILLNHNLKKCLLVKGWSTDSWAFPRGKVDELEEDSVCACREIYEEIGIDIFPYIDEQVYIETHIEDQPIKLFIIPGVREDTKFQPKTRKEIGDIRWFEIDKLKTYQDLKEKDNLFENKRERINAWFVFPFIPNLIKWIHILRMSVSENSLKENSYESGSILAYKYQITGIDMKVIRSLQNADYEPKEILKFSSYKSDDESIEKLSKDINIMNIDGISYINDDKHNEDNKTNVDKTTHNLENIPNNIHIKENKNNIFSNVYGIENSNNIHNSIYNNIVNNIFSNDNKNITNMNNPSNNEKEIKNICINSIIKNDSYENNYIEKNNINVFQNGSHYYSILKNTTRIDDNNKIKNLLDNKNCKGLSESMNNNFKENEKEEVKNLMEKPLIQNKKKDDHSENISLNFNYFRRNDTIENNLIYNLSLNNLNNIKSENNYVNDSINNVNNNNNKTNNCKGINSSSNDIKNYNKDIIYINNNGNNGYKNIIKDSNNYQSKESNNNIKNIDKNVNFLSNDLFYTSNKNINNNNKSYYGNNNHMYKAYNTFPKNLDIDIYEKRYRYNFNKIRMGHLSALRLKEVGLRSFDDQDIDKRKNFQIHVYGNKNKLYDNRKDLYRFKKKIKKYAGCSLDDSSIYYIPSRNTTLDACNDKTFGENHSNGWSAEDMFKLNEEKFGVQSTYNIEDYTTPLVYNEENINKFNKNGLIRNTYNLSKNMNNFSNKTINSCSNNEEKNYICSKTDNYSHSNDIDNLLYYTNNMPSKNNISNMNKANSNNKKSSNEFNSSKNDFESTNKSINECNNFIISTVMKNQHTNFINTNNKVTEDKKDNATNNINTKNDNNNNNNNKLNRINNNKSININFSTINNNNINNNYENNIYHSNNKTNSNTNNLSSYNAKENKNTSIINSNNNKFILQNNNNNNVCNSFDRKDKELEKNTSFAKKLVRYDITDSTDQKVKNKISTNSVSKNKENKDDKIKSLLKLNYQNNSYYNINSTLMKKDKIITQKNKYENKNNVTLIAENSKKLNNELYINNYQNIHNGLLISDIEKNNLKKKCAKMNETSTKKWDNFNLENENISEKKEKRDEKLEINTSGKYLLGLIKGTNKNEIAKENTLNNSNYINKNMILDKNAKCYSEKEILSKYYNTVQEISKKKNNSINNDKKNLNHNIHFIKNNYNNNNIGSNNNRKKIENNKNENDENKANECNNEGIMNNEYFNESAMLEKLSKHLNSYNPFE</sequence>
<dbReference type="Pfam" id="PF00293">
    <property type="entry name" value="NUDIX"/>
    <property type="match status" value="1"/>
</dbReference>
<name>A0A1J1HE64_PLARL</name>
<dbReference type="SMART" id="SM01125">
    <property type="entry name" value="DCP2"/>
    <property type="match status" value="1"/>
</dbReference>
<keyword evidence="4" id="KW-0963">Cytoplasm</keyword>
<dbReference type="PROSITE" id="PS51462">
    <property type="entry name" value="NUDIX"/>
    <property type="match status" value="1"/>
</dbReference>
<dbReference type="GO" id="GO:0030145">
    <property type="term" value="F:manganese ion binding"/>
    <property type="evidence" value="ECO:0007669"/>
    <property type="project" value="InterPro"/>
</dbReference>
<dbReference type="CDD" id="cd03672">
    <property type="entry name" value="NUDIX_Dcp2p_Nudt20"/>
    <property type="match status" value="1"/>
</dbReference>
<feature type="compositionally biased region" description="Low complexity" evidence="10">
    <location>
        <begin position="963"/>
        <end position="980"/>
    </location>
</feature>
<comment type="subcellular location">
    <subcellularLocation>
        <location evidence="2">Cytoplasm</location>
    </subcellularLocation>
</comment>
<dbReference type="GO" id="GO:0140933">
    <property type="term" value="F:5'-(N(7)-methylguanosine 5'-triphospho)-[mRNA] hydrolase activity"/>
    <property type="evidence" value="ECO:0007669"/>
    <property type="project" value="InterPro"/>
</dbReference>
<evidence type="ECO:0000256" key="8">
    <source>
        <dbReference type="ARBA" id="ARBA00022884"/>
    </source>
</evidence>
<evidence type="ECO:0000256" key="7">
    <source>
        <dbReference type="ARBA" id="ARBA00022801"/>
    </source>
</evidence>
<dbReference type="SUPFAM" id="SSF140586">
    <property type="entry name" value="Dcp2 domain-like"/>
    <property type="match status" value="1"/>
</dbReference>
<dbReference type="GeneID" id="39738497"/>
<dbReference type="InterPro" id="IPR036189">
    <property type="entry name" value="DCP2_BoxA_sf"/>
</dbReference>
<comment type="similarity">
    <text evidence="3">Belongs to the Nudix hydrolase family. DCP2 subfamily.</text>
</comment>
<gene>
    <name evidence="12" type="primary">DCP2</name>
    <name evidence="12" type="ORF">PRELSG_1406700</name>
</gene>
<dbReference type="Gene3D" id="1.10.10.1050">
    <property type="entry name" value="Dcp2, box A domain"/>
    <property type="match status" value="1"/>
</dbReference>
<protein>
    <submittedName>
        <fullName evidence="12">mRNA-decapping enzyme 2, putative</fullName>
    </submittedName>
</protein>
<evidence type="ECO:0000256" key="9">
    <source>
        <dbReference type="ARBA" id="ARBA00023211"/>
    </source>
</evidence>
<dbReference type="OrthoDB" id="18996at2759"/>
<dbReference type="Proteomes" id="UP000220158">
    <property type="component" value="Chromosome 14"/>
</dbReference>
<keyword evidence="8" id="KW-0694">RNA-binding</keyword>
<feature type="region of interest" description="Disordered" evidence="10">
    <location>
        <begin position="896"/>
        <end position="924"/>
    </location>
</feature>
<dbReference type="GO" id="GO:0005737">
    <property type="term" value="C:cytoplasm"/>
    <property type="evidence" value="ECO:0007669"/>
    <property type="project" value="UniProtKB-SubCell"/>
</dbReference>
<dbReference type="PROSITE" id="PS00893">
    <property type="entry name" value="NUDIX_BOX"/>
    <property type="match status" value="1"/>
</dbReference>
<evidence type="ECO:0000256" key="10">
    <source>
        <dbReference type="SAM" id="MobiDB-lite"/>
    </source>
</evidence>
<dbReference type="VEuPathDB" id="PlasmoDB:PRELSG_1406700"/>
<keyword evidence="5" id="KW-0507">mRNA processing</keyword>
<dbReference type="InterPro" id="IPR000086">
    <property type="entry name" value="NUDIX_hydrolase_dom"/>
</dbReference>
<evidence type="ECO:0000256" key="6">
    <source>
        <dbReference type="ARBA" id="ARBA00022723"/>
    </source>
</evidence>
<dbReference type="InterPro" id="IPR020084">
    <property type="entry name" value="NUDIX_hydrolase_CS"/>
</dbReference>
<evidence type="ECO:0000259" key="11">
    <source>
        <dbReference type="PROSITE" id="PS51462"/>
    </source>
</evidence>
<dbReference type="KEGG" id="prel:PRELSG_1406700"/>
<dbReference type="Gene3D" id="3.90.79.10">
    <property type="entry name" value="Nucleoside Triphosphate Pyrophosphohydrolase"/>
    <property type="match status" value="1"/>
</dbReference>
<dbReference type="GO" id="GO:0000184">
    <property type="term" value="P:nuclear-transcribed mRNA catabolic process, nonsense-mediated decay"/>
    <property type="evidence" value="ECO:0007669"/>
    <property type="project" value="InterPro"/>
</dbReference>
<feature type="compositionally biased region" description="Low complexity" evidence="10">
    <location>
        <begin position="896"/>
        <end position="919"/>
    </location>
</feature>
<dbReference type="SUPFAM" id="SSF55811">
    <property type="entry name" value="Nudix"/>
    <property type="match status" value="1"/>
</dbReference>
<accession>A0A1J1HE64</accession>
<keyword evidence="6" id="KW-0479">Metal-binding</keyword>
<reference evidence="12 13" key="1">
    <citation type="submission" date="2015-04" db="EMBL/GenBank/DDBJ databases">
        <authorList>
            <consortium name="Pathogen Informatics"/>
        </authorList>
    </citation>
    <scope>NUCLEOTIDE SEQUENCE [LARGE SCALE GENOMIC DNA]</scope>
    <source>
        <strain evidence="12 13">SGS1</strain>
    </source>
</reference>
<dbReference type="OMA" id="KNWNNNG"/>
<feature type="compositionally biased region" description="Basic and acidic residues" evidence="10">
    <location>
        <begin position="1320"/>
        <end position="1334"/>
    </location>
</feature>
<dbReference type="Pfam" id="PF05026">
    <property type="entry name" value="DCP2"/>
    <property type="match status" value="1"/>
</dbReference>
<proteinExistence type="inferred from homology"/>
<keyword evidence="9" id="KW-0464">Manganese</keyword>
<evidence type="ECO:0000313" key="12">
    <source>
        <dbReference type="EMBL" id="CRH02337.1"/>
    </source>
</evidence>
<dbReference type="FunFam" id="3.90.79.10:FF:000045">
    <property type="entry name" value="mRNA-decapping enzyme 2"/>
    <property type="match status" value="1"/>
</dbReference>
<evidence type="ECO:0000313" key="13">
    <source>
        <dbReference type="Proteomes" id="UP000220158"/>
    </source>
</evidence>
<keyword evidence="13" id="KW-1185">Reference proteome</keyword>
<dbReference type="PANTHER" id="PTHR23114:SF17">
    <property type="entry name" value="M7GPPPN-MRNA HYDROLASE"/>
    <property type="match status" value="1"/>
</dbReference>